<dbReference type="GO" id="GO:0016020">
    <property type="term" value="C:membrane"/>
    <property type="evidence" value="ECO:0007669"/>
    <property type="project" value="UniProtKB-SubCell"/>
</dbReference>
<evidence type="ECO:0000259" key="6">
    <source>
        <dbReference type="Pfam" id="PF04932"/>
    </source>
</evidence>
<evidence type="ECO:0000313" key="7">
    <source>
        <dbReference type="EMBL" id="HGW60765.1"/>
    </source>
</evidence>
<keyword evidence="2 5" id="KW-0812">Transmembrane</keyword>
<dbReference type="Pfam" id="PF13414">
    <property type="entry name" value="TPR_11"/>
    <property type="match status" value="1"/>
</dbReference>
<feature type="domain" description="O-antigen ligase-related" evidence="6">
    <location>
        <begin position="204"/>
        <end position="353"/>
    </location>
</feature>
<reference evidence="7" key="1">
    <citation type="journal article" date="2020" name="mSystems">
        <title>Genome- and Community-Level Interaction Insights into Carbon Utilization and Element Cycling Functions of Hydrothermarchaeota in Hydrothermal Sediment.</title>
        <authorList>
            <person name="Zhou Z."/>
            <person name="Liu Y."/>
            <person name="Xu W."/>
            <person name="Pan J."/>
            <person name="Luo Z.H."/>
            <person name="Li M."/>
        </authorList>
    </citation>
    <scope>NUCLEOTIDE SEQUENCE [LARGE SCALE GENOMIC DNA]</scope>
    <source>
        <strain evidence="7">SpSt-794</strain>
    </source>
</reference>
<evidence type="ECO:0000256" key="4">
    <source>
        <dbReference type="ARBA" id="ARBA00023136"/>
    </source>
</evidence>
<dbReference type="InterPro" id="IPR007016">
    <property type="entry name" value="O-antigen_ligase-rel_domated"/>
</dbReference>
<evidence type="ECO:0000256" key="1">
    <source>
        <dbReference type="ARBA" id="ARBA00004141"/>
    </source>
</evidence>
<feature type="transmembrane region" description="Helical" evidence="5">
    <location>
        <begin position="12"/>
        <end position="30"/>
    </location>
</feature>
<gene>
    <name evidence="7" type="ORF">ENV82_04985</name>
</gene>
<feature type="transmembrane region" description="Helical" evidence="5">
    <location>
        <begin position="425"/>
        <end position="452"/>
    </location>
</feature>
<proteinExistence type="predicted"/>
<feature type="transmembrane region" description="Helical" evidence="5">
    <location>
        <begin position="242"/>
        <end position="261"/>
    </location>
</feature>
<dbReference type="SUPFAM" id="SSF81901">
    <property type="entry name" value="HCP-like"/>
    <property type="match status" value="1"/>
</dbReference>
<dbReference type="InterPro" id="IPR051533">
    <property type="entry name" value="WaaL-like"/>
</dbReference>
<dbReference type="AlphaFoldDB" id="A0A7C4U3A3"/>
<feature type="transmembrane region" description="Helical" evidence="5">
    <location>
        <begin position="36"/>
        <end position="55"/>
    </location>
</feature>
<feature type="transmembrane region" description="Helical" evidence="5">
    <location>
        <begin position="396"/>
        <end position="413"/>
    </location>
</feature>
<dbReference type="InterPro" id="IPR019734">
    <property type="entry name" value="TPR_rpt"/>
</dbReference>
<dbReference type="PANTHER" id="PTHR37422:SF13">
    <property type="entry name" value="LIPOPOLYSACCHARIDE BIOSYNTHESIS PROTEIN PA4999-RELATED"/>
    <property type="match status" value="1"/>
</dbReference>
<dbReference type="SMART" id="SM00028">
    <property type="entry name" value="TPR"/>
    <property type="match status" value="4"/>
</dbReference>
<keyword evidence="4 5" id="KW-0472">Membrane</keyword>
<comment type="caution">
    <text evidence="7">The sequence shown here is derived from an EMBL/GenBank/DDBJ whole genome shotgun (WGS) entry which is preliminary data.</text>
</comment>
<feature type="transmembrane region" description="Helical" evidence="5">
    <location>
        <begin position="340"/>
        <end position="361"/>
    </location>
</feature>
<dbReference type="Pfam" id="PF13181">
    <property type="entry name" value="TPR_8"/>
    <property type="match status" value="1"/>
</dbReference>
<feature type="transmembrane region" description="Helical" evidence="5">
    <location>
        <begin position="67"/>
        <end position="86"/>
    </location>
</feature>
<feature type="transmembrane region" description="Helical" evidence="5">
    <location>
        <begin position="173"/>
        <end position="191"/>
    </location>
</feature>
<evidence type="ECO:0000256" key="5">
    <source>
        <dbReference type="SAM" id="Phobius"/>
    </source>
</evidence>
<feature type="transmembrane region" description="Helical" evidence="5">
    <location>
        <begin position="92"/>
        <end position="109"/>
    </location>
</feature>
<feature type="transmembrane region" description="Helical" evidence="5">
    <location>
        <begin position="118"/>
        <end position="138"/>
    </location>
</feature>
<name>A0A7C4U3A3_9BACT</name>
<dbReference type="PANTHER" id="PTHR37422">
    <property type="entry name" value="TEICHURONIC ACID BIOSYNTHESIS PROTEIN TUAE"/>
    <property type="match status" value="1"/>
</dbReference>
<dbReference type="Pfam" id="PF04932">
    <property type="entry name" value="Wzy_C"/>
    <property type="match status" value="1"/>
</dbReference>
<feature type="transmembrane region" description="Helical" evidence="5">
    <location>
        <begin position="373"/>
        <end position="390"/>
    </location>
</feature>
<evidence type="ECO:0000256" key="3">
    <source>
        <dbReference type="ARBA" id="ARBA00022989"/>
    </source>
</evidence>
<feature type="transmembrane region" description="Helical" evidence="5">
    <location>
        <begin position="220"/>
        <end position="235"/>
    </location>
</feature>
<accession>A0A7C4U3A3</accession>
<evidence type="ECO:0000256" key="2">
    <source>
        <dbReference type="ARBA" id="ARBA00022692"/>
    </source>
</evidence>
<sequence length="658" mass="75098">MNMKSKNYKGIFKVAVVVFLAFLTFITRFGEVYNCTLFYASSIFVFLVFAIFLISHSLRNKPFKIDISLVVFAITLFISLFFSHYLNYSIKHFLGFFSAILFSLLIFNLKDDNDDLKFFLKSILFIGTAFAFVSYIFYYSVEFGVIPFLSIYAQKYSFVVNDLLISLWQYQNSFAAFLVFLIFIAFGSFFYEKNIYKRIFYFAISVFLILALIITGSRGGYIAYAIALVIFTILSKREFLKVLPFELLAIVIALLISPLYASRFTFDVILNKNTQLAQFVEGVYDSSLGMRVYMARFTIEYFIKHPFTPVGLGGFKDVYCMYRTVIDGIRFDPHSLLLRLLIETGFGGLIAFLLFSLSSLYDGFKSLKSNTDFLYLGLFAGTIGLFAHMSVDVDSLEIVTLFYLFTGLVLLKKDSGIVQLKPEKFLAILIAVLFIAFSFALTPKLIGSLYALSGDVNLRNGNNPTAIQNYKKAINLDFTNATYHYLLGESLKKENPVEAIKEYEIASTLNKLDFRYPYAIGTLYLDMGNNKAIEYLERTSNLYPTNTEIKGLLGIGYVLLDKNYEGANTIADEVLKLDSNSSNGNILKGFILLNDKNYKEAREYFVKGIKAQSKNPYGQLGLAFYYDALGDREQIKERFRYLQMLDPILAKTYSFLLK</sequence>
<feature type="transmembrane region" description="Helical" evidence="5">
    <location>
        <begin position="198"/>
        <end position="214"/>
    </location>
</feature>
<dbReference type="EMBL" id="DTHV01000148">
    <property type="protein sequence ID" value="HGW60765.1"/>
    <property type="molecule type" value="Genomic_DNA"/>
</dbReference>
<dbReference type="InterPro" id="IPR011990">
    <property type="entry name" value="TPR-like_helical_dom_sf"/>
</dbReference>
<organism evidence="7">
    <name type="scientific">Caldisericum exile</name>
    <dbReference type="NCBI Taxonomy" id="693075"/>
    <lineage>
        <taxon>Bacteria</taxon>
        <taxon>Pseudomonadati</taxon>
        <taxon>Caldisericota/Cryosericota group</taxon>
        <taxon>Caldisericota</taxon>
        <taxon>Caldisericia</taxon>
        <taxon>Caldisericales</taxon>
        <taxon>Caldisericaceae</taxon>
        <taxon>Caldisericum</taxon>
    </lineage>
</organism>
<dbReference type="Gene3D" id="1.25.40.10">
    <property type="entry name" value="Tetratricopeptide repeat domain"/>
    <property type="match status" value="2"/>
</dbReference>
<protein>
    <submittedName>
        <fullName evidence="7">Tetratricopeptide repeat protein</fullName>
    </submittedName>
</protein>
<comment type="subcellular location">
    <subcellularLocation>
        <location evidence="1">Membrane</location>
        <topology evidence="1">Multi-pass membrane protein</topology>
    </subcellularLocation>
</comment>
<keyword evidence="3 5" id="KW-1133">Transmembrane helix</keyword>